<proteinExistence type="predicted"/>
<dbReference type="CDD" id="cd03814">
    <property type="entry name" value="GT4-like"/>
    <property type="match status" value="1"/>
</dbReference>
<sequence>MEKIRVAFFADILIEEFDGASRTMFQLIRRIDPRRFEFLFICGTGPDTLAACECIRIPSLTLPFNNTYSVALPQLAGKALEDKLQAFAPDVVHIATPSLLGNYALRFAHHRGIPVLTIYHTHFISYLDYYLSKAPFLIRYARESMAAVHTRFYNQCDRIYVPSESIAREKVAMGVSPGRIMIWKRGIDTVLFNPGKRNPALMKRLVGNTRPVILFASRLVWEKNLETLIRIYNLCRQAELPYNFVIAGDGVARKACEQQMPGAVFLGKVDHQTLSGLYASADIFLFTSISETYGNVVAEAMASGLPCVIADGGGSADFVAQGENGFKCDPGDAADYVGKLRLVLENRAVWERFAAAGRALSLTLDWEQLAGQYFHEIGKMAGQLAAGELA</sequence>
<dbReference type="PANTHER" id="PTHR45947:SF3">
    <property type="entry name" value="SULFOQUINOVOSYL TRANSFERASE SQD2"/>
    <property type="match status" value="1"/>
</dbReference>
<dbReference type="Pfam" id="PF00534">
    <property type="entry name" value="Glycos_transf_1"/>
    <property type="match status" value="1"/>
</dbReference>
<gene>
    <name evidence="3" type="ORF">HWI92_02680</name>
</gene>
<dbReference type="SUPFAM" id="SSF53756">
    <property type="entry name" value="UDP-Glycosyltransferase/glycogen phosphorylase"/>
    <property type="match status" value="1"/>
</dbReference>
<reference evidence="3 4" key="1">
    <citation type="submission" date="2020-06" db="EMBL/GenBank/DDBJ databases">
        <title>Dyadobacter sandarakinus sp. nov., isolated from the soil of the Arctic Yellow River Station.</title>
        <authorList>
            <person name="Zhang Y."/>
            <person name="Peng F."/>
        </authorList>
    </citation>
    <scope>NUCLEOTIDE SEQUENCE [LARGE SCALE GENOMIC DNA]</scope>
    <source>
        <strain evidence="3 4">Q3-56</strain>
    </source>
</reference>
<dbReference type="RefSeq" id="WP_229248739.1">
    <property type="nucleotide sequence ID" value="NZ_CP056775.1"/>
</dbReference>
<dbReference type="Proteomes" id="UP000612680">
    <property type="component" value="Chromosome"/>
</dbReference>
<evidence type="ECO:0000259" key="2">
    <source>
        <dbReference type="Pfam" id="PF13439"/>
    </source>
</evidence>
<feature type="domain" description="Glycosyltransferase subfamily 4-like N-terminal" evidence="2">
    <location>
        <begin position="18"/>
        <end position="189"/>
    </location>
</feature>
<keyword evidence="4" id="KW-1185">Reference proteome</keyword>
<dbReference type="InterPro" id="IPR001296">
    <property type="entry name" value="Glyco_trans_1"/>
</dbReference>
<dbReference type="InterPro" id="IPR028098">
    <property type="entry name" value="Glyco_trans_4-like_N"/>
</dbReference>
<feature type="domain" description="Glycosyl transferase family 1" evidence="1">
    <location>
        <begin position="208"/>
        <end position="358"/>
    </location>
</feature>
<dbReference type="PANTHER" id="PTHR45947">
    <property type="entry name" value="SULFOQUINOVOSYL TRANSFERASE SQD2"/>
    <property type="match status" value="1"/>
</dbReference>
<organism evidence="3 4">
    <name type="scientific">Dyadobacter sandarakinus</name>
    <dbReference type="NCBI Taxonomy" id="2747268"/>
    <lineage>
        <taxon>Bacteria</taxon>
        <taxon>Pseudomonadati</taxon>
        <taxon>Bacteroidota</taxon>
        <taxon>Cytophagia</taxon>
        <taxon>Cytophagales</taxon>
        <taxon>Spirosomataceae</taxon>
        <taxon>Dyadobacter</taxon>
    </lineage>
</organism>
<name>A0ABX7I1G1_9BACT</name>
<dbReference type="InterPro" id="IPR050194">
    <property type="entry name" value="Glycosyltransferase_grp1"/>
</dbReference>
<evidence type="ECO:0000313" key="4">
    <source>
        <dbReference type="Proteomes" id="UP000612680"/>
    </source>
</evidence>
<protein>
    <submittedName>
        <fullName evidence="3">Glycosyltransferase family 1 protein</fullName>
    </submittedName>
</protein>
<dbReference type="Pfam" id="PF13439">
    <property type="entry name" value="Glyco_transf_4"/>
    <property type="match status" value="1"/>
</dbReference>
<accession>A0ABX7I1G1</accession>
<evidence type="ECO:0000313" key="3">
    <source>
        <dbReference type="EMBL" id="QRQ99898.1"/>
    </source>
</evidence>
<evidence type="ECO:0000259" key="1">
    <source>
        <dbReference type="Pfam" id="PF00534"/>
    </source>
</evidence>
<dbReference type="Gene3D" id="3.40.50.2000">
    <property type="entry name" value="Glycogen Phosphorylase B"/>
    <property type="match status" value="2"/>
</dbReference>
<dbReference type="EMBL" id="CP056775">
    <property type="protein sequence ID" value="QRQ99898.1"/>
    <property type="molecule type" value="Genomic_DNA"/>
</dbReference>